<reference evidence="1" key="1">
    <citation type="submission" date="2018-05" db="EMBL/GenBank/DDBJ databases">
        <authorList>
            <person name="Lanie J.A."/>
            <person name="Ng W.-L."/>
            <person name="Kazmierczak K.M."/>
            <person name="Andrzejewski T.M."/>
            <person name="Davidsen T.M."/>
            <person name="Wayne K.J."/>
            <person name="Tettelin H."/>
            <person name="Glass J.I."/>
            <person name="Rusch D."/>
            <person name="Podicherti R."/>
            <person name="Tsui H.-C.T."/>
            <person name="Winkler M.E."/>
        </authorList>
    </citation>
    <scope>NUCLEOTIDE SEQUENCE</scope>
</reference>
<accession>A0A383DHW4</accession>
<proteinExistence type="predicted"/>
<evidence type="ECO:0000313" key="1">
    <source>
        <dbReference type="EMBL" id="SVE43845.1"/>
    </source>
</evidence>
<organism evidence="1">
    <name type="scientific">marine metagenome</name>
    <dbReference type="NCBI Taxonomy" id="408172"/>
    <lineage>
        <taxon>unclassified sequences</taxon>
        <taxon>metagenomes</taxon>
        <taxon>ecological metagenomes</taxon>
    </lineage>
</organism>
<dbReference type="EMBL" id="UINC01217304">
    <property type="protein sequence ID" value="SVE43845.1"/>
    <property type="molecule type" value="Genomic_DNA"/>
</dbReference>
<sequence>MVLTMDEPVVSGSLEPAETVASLVRDWAQRAPAQVVMREKDFGIWQEYTWERT</sequence>
<feature type="non-terminal residue" evidence="1">
    <location>
        <position position="53"/>
    </location>
</feature>
<gene>
    <name evidence="1" type="ORF">METZ01_LOCUS496699</name>
</gene>
<protein>
    <submittedName>
        <fullName evidence="1">Uncharacterized protein</fullName>
    </submittedName>
</protein>
<dbReference type="AlphaFoldDB" id="A0A383DHW4"/>
<name>A0A383DHW4_9ZZZZ</name>